<organism evidence="7 8">
    <name type="scientific">Fistulifera solaris</name>
    <name type="common">Oleaginous diatom</name>
    <dbReference type="NCBI Taxonomy" id="1519565"/>
    <lineage>
        <taxon>Eukaryota</taxon>
        <taxon>Sar</taxon>
        <taxon>Stramenopiles</taxon>
        <taxon>Ochrophyta</taxon>
        <taxon>Bacillariophyta</taxon>
        <taxon>Bacillariophyceae</taxon>
        <taxon>Bacillariophycidae</taxon>
        <taxon>Naviculales</taxon>
        <taxon>Naviculaceae</taxon>
        <taxon>Fistulifera</taxon>
    </lineage>
</organism>
<name>A0A1Z5JRM9_FISSO</name>
<feature type="transmembrane region" description="Helical" evidence="6">
    <location>
        <begin position="214"/>
        <end position="236"/>
    </location>
</feature>
<dbReference type="PANTHER" id="PTHR30178">
    <property type="entry name" value="INNER MEMBRANE PROTEIN YAAH"/>
    <property type="match status" value="1"/>
</dbReference>
<evidence type="ECO:0000256" key="1">
    <source>
        <dbReference type="ARBA" id="ARBA00004141"/>
    </source>
</evidence>
<dbReference type="AlphaFoldDB" id="A0A1Z5JRM9"/>
<gene>
    <name evidence="7" type="ORF">FisN_7Lu238</name>
</gene>
<dbReference type="OrthoDB" id="3648309at2759"/>
<accession>A0A1Z5JRM9</accession>
<dbReference type="PANTHER" id="PTHR30178:SF3">
    <property type="entry name" value="SUCCINATE-ACETATE_PROTON SYMPORTER SATP"/>
    <property type="match status" value="1"/>
</dbReference>
<evidence type="ECO:0000256" key="5">
    <source>
        <dbReference type="ARBA" id="ARBA00023136"/>
    </source>
</evidence>
<dbReference type="GO" id="GO:0015360">
    <property type="term" value="F:acetate:proton symporter activity"/>
    <property type="evidence" value="ECO:0007669"/>
    <property type="project" value="TreeGrafter"/>
</dbReference>
<sequence length="413" mass="45721">MKVRPPSSQNAKEGNTNRLAVIRYFPDRPGYGLDNAVARIWFNPPAICSPAHVSLFLQHQDIAVPGRLIEVYLDKLQSFMRIEACKANNIEWDFSSTSYEDPGILNIRLSGLHSDQPQEEEYSKPRLMKAPAGRKLESFGLASSALNPSHSNSIAPALFSLSMMIGLETTALMNAIFPTLVESSFRLAWGPYMVFVGGLLQVTVGMLQVFRNNLFGAVAFLGFGTFWFSKGVQIILETHFSSEGTMAENLLEGPVDNVGNFVQTSFLFAFVCGLWLQSFLLSKLTTMLISLSCMKLVIQALRLLRNDNDGPLAYMQVIVGWATSAFAFCVFIVEFTNSVYGGDVFPTWKWSEEHSPAELFGVSGLANTLQPNSAKLHQARSREDHRRIHASMPQRAKYGGCSIHDTDVKASDG</sequence>
<evidence type="ECO:0000256" key="3">
    <source>
        <dbReference type="ARBA" id="ARBA00022692"/>
    </source>
</evidence>
<comment type="similarity">
    <text evidence="2">Belongs to the acetate uptake transporter (AceTr) (TC 2.A.96) family.</text>
</comment>
<evidence type="ECO:0000313" key="8">
    <source>
        <dbReference type="Proteomes" id="UP000198406"/>
    </source>
</evidence>
<evidence type="ECO:0000256" key="6">
    <source>
        <dbReference type="SAM" id="Phobius"/>
    </source>
</evidence>
<comment type="caution">
    <text evidence="7">The sequence shown here is derived from an EMBL/GenBank/DDBJ whole genome shotgun (WGS) entry which is preliminary data.</text>
</comment>
<reference evidence="7 8" key="1">
    <citation type="journal article" date="2015" name="Plant Cell">
        <title>Oil accumulation by the oleaginous diatom Fistulifera solaris as revealed by the genome and transcriptome.</title>
        <authorList>
            <person name="Tanaka T."/>
            <person name="Maeda Y."/>
            <person name="Veluchamy A."/>
            <person name="Tanaka M."/>
            <person name="Abida H."/>
            <person name="Marechal E."/>
            <person name="Bowler C."/>
            <person name="Muto M."/>
            <person name="Sunaga Y."/>
            <person name="Tanaka M."/>
            <person name="Yoshino T."/>
            <person name="Taniguchi T."/>
            <person name="Fukuda Y."/>
            <person name="Nemoto M."/>
            <person name="Matsumoto M."/>
            <person name="Wong P.S."/>
            <person name="Aburatani S."/>
            <person name="Fujibuchi W."/>
        </authorList>
    </citation>
    <scope>NUCLEOTIDE SEQUENCE [LARGE SCALE GENOMIC DNA]</scope>
    <source>
        <strain evidence="7 8">JPCC DA0580</strain>
    </source>
</reference>
<evidence type="ECO:0000313" key="7">
    <source>
        <dbReference type="EMBL" id="GAX16512.1"/>
    </source>
</evidence>
<dbReference type="GO" id="GO:0071422">
    <property type="term" value="P:succinate transmembrane transport"/>
    <property type="evidence" value="ECO:0007669"/>
    <property type="project" value="TreeGrafter"/>
</dbReference>
<keyword evidence="5 6" id="KW-0472">Membrane</keyword>
<keyword evidence="8" id="KW-1185">Reference proteome</keyword>
<dbReference type="GO" id="GO:0005886">
    <property type="term" value="C:plasma membrane"/>
    <property type="evidence" value="ECO:0007669"/>
    <property type="project" value="TreeGrafter"/>
</dbReference>
<keyword evidence="3 6" id="KW-0812">Transmembrane</keyword>
<feature type="transmembrane region" description="Helical" evidence="6">
    <location>
        <begin position="312"/>
        <end position="333"/>
    </location>
</feature>
<evidence type="ECO:0000256" key="4">
    <source>
        <dbReference type="ARBA" id="ARBA00022989"/>
    </source>
</evidence>
<protein>
    <submittedName>
        <fullName evidence="7">Uncharacterized protein</fullName>
    </submittedName>
</protein>
<feature type="transmembrane region" description="Helical" evidence="6">
    <location>
        <begin position="157"/>
        <end position="177"/>
    </location>
</feature>
<evidence type="ECO:0000256" key="2">
    <source>
        <dbReference type="ARBA" id="ARBA00005587"/>
    </source>
</evidence>
<feature type="transmembrane region" description="Helical" evidence="6">
    <location>
        <begin position="266"/>
        <end position="291"/>
    </location>
</feature>
<keyword evidence="4 6" id="KW-1133">Transmembrane helix</keyword>
<dbReference type="Proteomes" id="UP000198406">
    <property type="component" value="Unassembled WGS sequence"/>
</dbReference>
<feature type="transmembrane region" description="Helical" evidence="6">
    <location>
        <begin position="189"/>
        <end position="207"/>
    </location>
</feature>
<dbReference type="Pfam" id="PF01184">
    <property type="entry name" value="Gpr1_Fun34_YaaH"/>
    <property type="match status" value="1"/>
</dbReference>
<dbReference type="InterPro" id="IPR000791">
    <property type="entry name" value="Gpr1/Fun34/SatP-like"/>
</dbReference>
<dbReference type="InParanoid" id="A0A1Z5JRM9"/>
<dbReference type="EMBL" id="BDSP01000107">
    <property type="protein sequence ID" value="GAX16512.1"/>
    <property type="molecule type" value="Genomic_DNA"/>
</dbReference>
<dbReference type="InterPro" id="IPR047623">
    <property type="entry name" value="SatP"/>
</dbReference>
<proteinExistence type="inferred from homology"/>
<comment type="subcellular location">
    <subcellularLocation>
        <location evidence="1">Membrane</location>
        <topology evidence="1">Multi-pass membrane protein</topology>
    </subcellularLocation>
</comment>